<dbReference type="PANTHER" id="PTHR43293">
    <property type="entry name" value="ACETATE COA-TRANSFERASE YDIF"/>
    <property type="match status" value="1"/>
</dbReference>
<protein>
    <submittedName>
        <fullName evidence="1">CoA transferase</fullName>
    </submittedName>
</protein>
<comment type="caution">
    <text evidence="1">The sequence shown here is derived from an EMBL/GenBank/DDBJ whole genome shotgun (WGS) entry which is preliminary data.</text>
</comment>
<gene>
    <name evidence="1" type="ORF">GCM10008943_29560</name>
</gene>
<keyword evidence="1" id="KW-0808">Transferase</keyword>
<sequence>MKPVTDRERLIVTIAGLLQGVRHVAVGASSPIPAAASMLLRAREKAAGNLPVRISILGSVKHNFFTNGSVELFDCAAQGRIDAFFLGGGQIDGQGNINLVGVGEYPQSKVRWPGSFGSSFLYFQVPRVILFREEHSPRVLVEKVDFISAPGTSAPNVERNGGPHALLTSRALFHFDKKKACFVLKSIHPGQTLDNIREATGFAFDVADDLGATPDPDTETLKLLRGEVLEELAETYPQFAELMTADLQ</sequence>
<keyword evidence="2" id="KW-1185">Reference proteome</keyword>
<organism evidence="1 2">
    <name type="scientific">Paenochrobactrum glaciei</name>
    <dbReference type="NCBI Taxonomy" id="486407"/>
    <lineage>
        <taxon>Bacteria</taxon>
        <taxon>Pseudomonadati</taxon>
        <taxon>Pseudomonadota</taxon>
        <taxon>Alphaproteobacteria</taxon>
        <taxon>Hyphomicrobiales</taxon>
        <taxon>Brucellaceae</taxon>
        <taxon>Paenochrobactrum</taxon>
    </lineage>
</organism>
<dbReference type="InterPro" id="IPR037171">
    <property type="entry name" value="NagB/RpiA_transferase-like"/>
</dbReference>
<name>A0ABP3RQA7_9HYPH</name>
<dbReference type="RefSeq" id="WP_343807215.1">
    <property type="nucleotide sequence ID" value="NZ_BAAADE010000009.1"/>
</dbReference>
<proteinExistence type="predicted"/>
<dbReference type="Proteomes" id="UP001424441">
    <property type="component" value="Unassembled WGS sequence"/>
</dbReference>
<dbReference type="SUPFAM" id="SSF100950">
    <property type="entry name" value="NagB/RpiA/CoA transferase-like"/>
    <property type="match status" value="1"/>
</dbReference>
<dbReference type="Gene3D" id="3.40.1080.10">
    <property type="entry name" value="Glutaconate Coenzyme A-transferase"/>
    <property type="match status" value="1"/>
</dbReference>
<accession>A0ABP3RQA7</accession>
<reference evidence="2" key="1">
    <citation type="journal article" date="2019" name="Int. J. Syst. Evol. Microbiol.">
        <title>The Global Catalogue of Microorganisms (GCM) 10K type strain sequencing project: providing services to taxonomists for standard genome sequencing and annotation.</title>
        <authorList>
            <consortium name="The Broad Institute Genomics Platform"/>
            <consortium name="The Broad Institute Genome Sequencing Center for Infectious Disease"/>
            <person name="Wu L."/>
            <person name="Ma J."/>
        </authorList>
    </citation>
    <scope>NUCLEOTIDE SEQUENCE [LARGE SCALE GENOMIC DNA]</scope>
    <source>
        <strain evidence="2">JCM 15115</strain>
    </source>
</reference>
<dbReference type="Pfam" id="PF01144">
    <property type="entry name" value="CoA_trans"/>
    <property type="match status" value="1"/>
</dbReference>
<dbReference type="GO" id="GO:0016740">
    <property type="term" value="F:transferase activity"/>
    <property type="evidence" value="ECO:0007669"/>
    <property type="project" value="UniProtKB-KW"/>
</dbReference>
<dbReference type="SMART" id="SM00882">
    <property type="entry name" value="CoA_trans"/>
    <property type="match status" value="1"/>
</dbReference>
<evidence type="ECO:0000313" key="2">
    <source>
        <dbReference type="Proteomes" id="UP001424441"/>
    </source>
</evidence>
<evidence type="ECO:0000313" key="1">
    <source>
        <dbReference type="EMBL" id="GAA0612176.1"/>
    </source>
</evidence>
<dbReference type="PANTHER" id="PTHR43293:SF3">
    <property type="entry name" value="CHOLESTEROL RING-CLEAVING HYDROLASE IPDB SUBUNIT"/>
    <property type="match status" value="1"/>
</dbReference>
<dbReference type="InterPro" id="IPR004165">
    <property type="entry name" value="CoA_trans_fam_I"/>
</dbReference>
<dbReference type="EMBL" id="BAAADE010000009">
    <property type="protein sequence ID" value="GAA0612176.1"/>
    <property type="molecule type" value="Genomic_DNA"/>
</dbReference>